<dbReference type="GeneID" id="33937449"/>
<name>A0A219ARV2_METCM</name>
<dbReference type="RefSeq" id="XP_022285924.1">
    <property type="nucleotide sequence ID" value="XM_022430332.1"/>
</dbReference>
<keyword evidence="3" id="KW-1185">Reference proteome</keyword>
<evidence type="ECO:0000313" key="2">
    <source>
        <dbReference type="EMBL" id="OWT43506.1"/>
    </source>
</evidence>
<feature type="region of interest" description="Disordered" evidence="1">
    <location>
        <begin position="35"/>
        <end position="70"/>
    </location>
</feature>
<comment type="caution">
    <text evidence="2">The sequence shown here is derived from an EMBL/GenBank/DDBJ whole genome shotgun (WGS) entry which is preliminary data.</text>
</comment>
<sequence>MKPILSPASRCHIIAMYKHNEPQYLHLLDQPRPTRQCRPVLSPTITSTSSSGKHRSAGISILPTFNASKG</sequence>
<proteinExistence type="predicted"/>
<dbReference type="EMBL" id="LSBJ02000001">
    <property type="protein sequence ID" value="OWT43506.1"/>
    <property type="molecule type" value="Genomic_DNA"/>
</dbReference>
<dbReference type="KEGG" id="pchm:VFPPC_18767"/>
<evidence type="ECO:0000256" key="1">
    <source>
        <dbReference type="SAM" id="MobiDB-lite"/>
    </source>
</evidence>
<protein>
    <submittedName>
        <fullName evidence="2">Uncharacterized protein</fullName>
    </submittedName>
</protein>
<organism evidence="2 3">
    <name type="scientific">Pochonia chlamydosporia 170</name>
    <dbReference type="NCBI Taxonomy" id="1380566"/>
    <lineage>
        <taxon>Eukaryota</taxon>
        <taxon>Fungi</taxon>
        <taxon>Dikarya</taxon>
        <taxon>Ascomycota</taxon>
        <taxon>Pezizomycotina</taxon>
        <taxon>Sordariomycetes</taxon>
        <taxon>Hypocreomycetidae</taxon>
        <taxon>Hypocreales</taxon>
        <taxon>Clavicipitaceae</taxon>
        <taxon>Pochonia</taxon>
    </lineage>
</organism>
<gene>
    <name evidence="2" type="ORF">VFPPC_18767</name>
</gene>
<dbReference type="AlphaFoldDB" id="A0A219ARV2"/>
<evidence type="ECO:0000313" key="3">
    <source>
        <dbReference type="Proteomes" id="UP000078397"/>
    </source>
</evidence>
<accession>A0A219ARV2</accession>
<dbReference type="Proteomes" id="UP000078397">
    <property type="component" value="Unassembled WGS sequence"/>
</dbReference>
<reference evidence="2 3" key="1">
    <citation type="journal article" date="2016" name="PLoS Pathog.">
        <title>Biosynthesis of antibiotic leucinostatins in bio-control fungus Purpureocillium lilacinum and their inhibition on phytophthora revealed by genome mining.</title>
        <authorList>
            <person name="Wang G."/>
            <person name="Liu Z."/>
            <person name="Lin R."/>
            <person name="Li E."/>
            <person name="Mao Z."/>
            <person name="Ling J."/>
            <person name="Yang Y."/>
            <person name="Yin W.B."/>
            <person name="Xie B."/>
        </authorList>
    </citation>
    <scope>NUCLEOTIDE SEQUENCE [LARGE SCALE GENOMIC DNA]</scope>
    <source>
        <strain evidence="2">170</strain>
    </source>
</reference>